<protein>
    <submittedName>
        <fullName evidence="4">Uncharacterized protein LOC105640858 isoform X1</fullName>
    </submittedName>
    <submittedName>
        <fullName evidence="2">Uncharacterized protein MANES_09G026400</fullName>
    </submittedName>
</protein>
<evidence type="ECO:0000313" key="2">
    <source>
        <dbReference type="EMBL" id="MBW88710.1"/>
    </source>
</evidence>
<dbReference type="EMBL" id="GGEC01008228">
    <property type="protein sequence ID" value="MBW88711.1"/>
    <property type="molecule type" value="Transcribed_RNA"/>
</dbReference>
<dbReference type="EMBL" id="GGEC01008227">
    <property type="protein sequence ID" value="MBW88710.1"/>
    <property type="molecule type" value="Transcribed_RNA"/>
</dbReference>
<sequence>MIRPISGSVLWNLAGKNCSIMFMLKSIITISIMTPQKPHCNMPIKAILQRHVFLKSCNLRFFFHLLIFFFFFFYNFDCPFRRISHQVPAMYGNLFKRLINTRGTLLKPLSI</sequence>
<proteinExistence type="predicted"/>
<accession>A0A2P2J5F1</accession>
<feature type="transmembrane region" description="Helical" evidence="1">
    <location>
        <begin position="20"/>
        <end position="36"/>
    </location>
</feature>
<name>A0A2P2J5F1_RHIMU</name>
<dbReference type="AlphaFoldDB" id="A0A2P2J5F1"/>
<dbReference type="EMBL" id="GGEC01008229">
    <property type="protein sequence ID" value="MBW88712.1"/>
    <property type="molecule type" value="Transcribed_RNA"/>
</dbReference>
<evidence type="ECO:0000256" key="1">
    <source>
        <dbReference type="SAM" id="Phobius"/>
    </source>
</evidence>
<keyword evidence="1" id="KW-0472">Membrane</keyword>
<evidence type="ECO:0000313" key="3">
    <source>
        <dbReference type="EMBL" id="MBW88711.1"/>
    </source>
</evidence>
<organism evidence="3">
    <name type="scientific">Rhizophora mucronata</name>
    <name type="common">Asiatic mangrove</name>
    <dbReference type="NCBI Taxonomy" id="61149"/>
    <lineage>
        <taxon>Eukaryota</taxon>
        <taxon>Viridiplantae</taxon>
        <taxon>Streptophyta</taxon>
        <taxon>Embryophyta</taxon>
        <taxon>Tracheophyta</taxon>
        <taxon>Spermatophyta</taxon>
        <taxon>Magnoliopsida</taxon>
        <taxon>eudicotyledons</taxon>
        <taxon>Gunneridae</taxon>
        <taxon>Pentapetalae</taxon>
        <taxon>rosids</taxon>
        <taxon>fabids</taxon>
        <taxon>Malpighiales</taxon>
        <taxon>Rhizophoraceae</taxon>
        <taxon>Rhizophora</taxon>
    </lineage>
</organism>
<keyword evidence="1" id="KW-1133">Transmembrane helix</keyword>
<keyword evidence="1" id="KW-0812">Transmembrane</keyword>
<evidence type="ECO:0000313" key="4">
    <source>
        <dbReference type="EMBL" id="MBW88712.1"/>
    </source>
</evidence>
<feature type="transmembrane region" description="Helical" evidence="1">
    <location>
        <begin position="57"/>
        <end position="76"/>
    </location>
</feature>
<reference evidence="3" key="1">
    <citation type="submission" date="2018-02" db="EMBL/GenBank/DDBJ databases">
        <title>Rhizophora mucronata_Transcriptome.</title>
        <authorList>
            <person name="Meera S.P."/>
            <person name="Sreeshan A."/>
            <person name="Augustine A."/>
        </authorList>
    </citation>
    <scope>NUCLEOTIDE SEQUENCE</scope>
    <source>
        <tissue evidence="3">Leaf</tissue>
    </source>
</reference>